<accession>A0A081PJP2</accession>
<evidence type="ECO:0000256" key="1">
    <source>
        <dbReference type="SAM" id="Phobius"/>
    </source>
</evidence>
<feature type="transmembrane region" description="Helical" evidence="1">
    <location>
        <begin position="66"/>
        <end position="87"/>
    </location>
</feature>
<dbReference type="AlphaFoldDB" id="A0A081PJP2"/>
<keyword evidence="3" id="KW-1185">Reference proteome</keyword>
<dbReference type="InterPro" id="IPR036259">
    <property type="entry name" value="MFS_trans_sf"/>
</dbReference>
<feature type="transmembrane region" description="Helical" evidence="1">
    <location>
        <begin position="40"/>
        <end position="60"/>
    </location>
</feature>
<dbReference type="RefSeq" id="WP_037438858.1">
    <property type="nucleotide sequence ID" value="NZ_JNFF01000024.1"/>
</dbReference>
<organism evidence="2 3">
    <name type="scientific">Pedobacter antarcticus 4BY</name>
    <dbReference type="NCBI Taxonomy" id="1358423"/>
    <lineage>
        <taxon>Bacteria</taxon>
        <taxon>Pseudomonadati</taxon>
        <taxon>Bacteroidota</taxon>
        <taxon>Sphingobacteriia</taxon>
        <taxon>Sphingobacteriales</taxon>
        <taxon>Sphingobacteriaceae</taxon>
        <taxon>Pedobacter</taxon>
    </lineage>
</organism>
<sequence>MHEFDHIKSLWQSHSPEPGISAEEMLKQAKLEVNAIRRKSLLNIAGMLISLAAIATLLLTYDFKSWTAMLGVGIILLTVAIYTLLLYREHAILSKQDFTINPSSFIERLKEYQFSRYQLYTRLYWFYPMAISAGMILYFMETFERMEPWTQLAIIVFSFCWMVFCATYLRKAFLKREKERLELLIEKFERISAQID</sequence>
<evidence type="ECO:0000313" key="2">
    <source>
        <dbReference type="EMBL" id="KEQ30915.1"/>
    </source>
</evidence>
<reference evidence="2 3" key="1">
    <citation type="journal article" date="1992" name="Int. J. Syst. Bacteriol.">
        <title>Sphingobacterium antarcticus sp. nov. a Psychrotrophic Bacterium from the Soils of Schirmacher Oasis, Antarctica.</title>
        <authorList>
            <person name="Shivaji S."/>
            <person name="Ray M.K."/>
            <person name="Rao N.S."/>
            <person name="Saiserr L."/>
            <person name="Jagannadham M.V."/>
            <person name="Kumar G.S."/>
            <person name="Reddy G."/>
            <person name="Bhargava P.M."/>
        </authorList>
    </citation>
    <scope>NUCLEOTIDE SEQUENCE [LARGE SCALE GENOMIC DNA]</scope>
    <source>
        <strain evidence="2 3">4BY</strain>
    </source>
</reference>
<proteinExistence type="predicted"/>
<dbReference type="EMBL" id="JNFF01000024">
    <property type="protein sequence ID" value="KEQ30915.1"/>
    <property type="molecule type" value="Genomic_DNA"/>
</dbReference>
<protein>
    <submittedName>
        <fullName evidence="2">Uncharacterized protein</fullName>
    </submittedName>
</protein>
<name>A0A081PJP2_9SPHI</name>
<gene>
    <name evidence="2" type="ORF">N180_12700</name>
</gene>
<evidence type="ECO:0000313" key="3">
    <source>
        <dbReference type="Proteomes" id="UP000028007"/>
    </source>
</evidence>
<dbReference type="SUPFAM" id="SSF103473">
    <property type="entry name" value="MFS general substrate transporter"/>
    <property type="match status" value="1"/>
</dbReference>
<keyword evidence="1" id="KW-0812">Transmembrane</keyword>
<comment type="caution">
    <text evidence="2">The sequence shown here is derived from an EMBL/GenBank/DDBJ whole genome shotgun (WGS) entry which is preliminary data.</text>
</comment>
<dbReference type="OrthoDB" id="794917at2"/>
<dbReference type="eggNOG" id="ENOG502ZC0D">
    <property type="taxonomic scope" value="Bacteria"/>
</dbReference>
<feature type="transmembrane region" description="Helical" evidence="1">
    <location>
        <begin position="152"/>
        <end position="169"/>
    </location>
</feature>
<dbReference type="Proteomes" id="UP000028007">
    <property type="component" value="Unassembled WGS sequence"/>
</dbReference>
<keyword evidence="1" id="KW-1133">Transmembrane helix</keyword>
<keyword evidence="1" id="KW-0472">Membrane</keyword>
<feature type="transmembrane region" description="Helical" evidence="1">
    <location>
        <begin position="123"/>
        <end position="140"/>
    </location>
</feature>